<accession>A0A3P6TKQ7</accession>
<organism evidence="1 2">
    <name type="scientific">Litomosoides sigmodontis</name>
    <name type="common">Filarial nematode worm</name>
    <dbReference type="NCBI Taxonomy" id="42156"/>
    <lineage>
        <taxon>Eukaryota</taxon>
        <taxon>Metazoa</taxon>
        <taxon>Ecdysozoa</taxon>
        <taxon>Nematoda</taxon>
        <taxon>Chromadorea</taxon>
        <taxon>Rhabditida</taxon>
        <taxon>Spirurina</taxon>
        <taxon>Spiruromorpha</taxon>
        <taxon>Filarioidea</taxon>
        <taxon>Onchocercidae</taxon>
        <taxon>Litomosoides</taxon>
    </lineage>
</organism>
<evidence type="ECO:0000313" key="1">
    <source>
        <dbReference type="EMBL" id="VDK83793.1"/>
    </source>
</evidence>
<reference evidence="1 2" key="1">
    <citation type="submission" date="2018-08" db="EMBL/GenBank/DDBJ databases">
        <authorList>
            <person name="Laetsch R D."/>
            <person name="Stevens L."/>
            <person name="Kumar S."/>
            <person name="Blaxter L. M."/>
        </authorList>
    </citation>
    <scope>NUCLEOTIDE SEQUENCE [LARGE SCALE GENOMIC DNA]</scope>
</reference>
<protein>
    <submittedName>
        <fullName evidence="1">Uncharacterized protein</fullName>
    </submittedName>
</protein>
<name>A0A3P6TKQ7_LITSI</name>
<gene>
    <name evidence="1" type="ORF">NLS_LOCUS6361</name>
</gene>
<dbReference type="AlphaFoldDB" id="A0A3P6TKQ7"/>
<evidence type="ECO:0000313" key="2">
    <source>
        <dbReference type="Proteomes" id="UP000277928"/>
    </source>
</evidence>
<proteinExistence type="predicted"/>
<dbReference type="EMBL" id="UYRX01000554">
    <property type="protein sequence ID" value="VDK83793.1"/>
    <property type="molecule type" value="Genomic_DNA"/>
</dbReference>
<sequence length="85" mass="9333">MWGGERVIGSRCILWNKGLTTKTGGGENGLHGNRSTVILNEIMNCLERGLFWSPGIPPLLLLKQSKCKVGFDCSDFVCIRPVLLS</sequence>
<dbReference type="Proteomes" id="UP000277928">
    <property type="component" value="Unassembled WGS sequence"/>
</dbReference>
<keyword evidence="2" id="KW-1185">Reference proteome</keyword>